<dbReference type="InterPro" id="IPR000073">
    <property type="entry name" value="AB_hydrolase_1"/>
</dbReference>
<protein>
    <recommendedName>
        <fullName evidence="2">AB hydrolase-1 domain-containing protein</fullName>
    </recommendedName>
</protein>
<proteinExistence type="predicted"/>
<dbReference type="GO" id="GO:0047372">
    <property type="term" value="F:monoacylglycerol lipase activity"/>
    <property type="evidence" value="ECO:0007669"/>
    <property type="project" value="TreeGrafter"/>
</dbReference>
<dbReference type="GO" id="GO:0004622">
    <property type="term" value="F:phosphatidylcholine lysophospholipase activity"/>
    <property type="evidence" value="ECO:0007669"/>
    <property type="project" value="TreeGrafter"/>
</dbReference>
<dbReference type="AlphaFoldDB" id="A0A0C3E280"/>
<dbReference type="Pfam" id="PF12697">
    <property type="entry name" value="Abhydrolase_6"/>
    <property type="match status" value="1"/>
</dbReference>
<dbReference type="InterPro" id="IPR029058">
    <property type="entry name" value="AB_hydrolase_fold"/>
</dbReference>
<keyword evidence="4" id="KW-1185">Reference proteome</keyword>
<evidence type="ECO:0000313" key="3">
    <source>
        <dbReference type="EMBL" id="KIM66935.1"/>
    </source>
</evidence>
<evidence type="ECO:0000256" key="1">
    <source>
        <dbReference type="SAM" id="Phobius"/>
    </source>
</evidence>
<feature type="domain" description="AB hydrolase-1" evidence="2">
    <location>
        <begin position="128"/>
        <end position="338"/>
    </location>
</feature>
<dbReference type="GO" id="GO:0052651">
    <property type="term" value="P:monoacylglycerol catabolic process"/>
    <property type="evidence" value="ECO:0007669"/>
    <property type="project" value="TreeGrafter"/>
</dbReference>
<dbReference type="HOGENOM" id="CLU_029375_3_2_1"/>
<keyword evidence="1" id="KW-1133">Transmembrane helix</keyword>
<organism evidence="3 4">
    <name type="scientific">Scleroderma citrinum Foug A</name>
    <dbReference type="NCBI Taxonomy" id="1036808"/>
    <lineage>
        <taxon>Eukaryota</taxon>
        <taxon>Fungi</taxon>
        <taxon>Dikarya</taxon>
        <taxon>Basidiomycota</taxon>
        <taxon>Agaricomycotina</taxon>
        <taxon>Agaricomycetes</taxon>
        <taxon>Agaricomycetidae</taxon>
        <taxon>Boletales</taxon>
        <taxon>Sclerodermatineae</taxon>
        <taxon>Sclerodermataceae</taxon>
        <taxon>Scleroderma</taxon>
    </lineage>
</organism>
<evidence type="ECO:0000259" key="2">
    <source>
        <dbReference type="Pfam" id="PF12697"/>
    </source>
</evidence>
<evidence type="ECO:0000313" key="4">
    <source>
        <dbReference type="Proteomes" id="UP000053989"/>
    </source>
</evidence>
<keyword evidence="1" id="KW-0812">Transmembrane</keyword>
<reference evidence="4" key="2">
    <citation type="submission" date="2015-01" db="EMBL/GenBank/DDBJ databases">
        <title>Evolutionary Origins and Diversification of the Mycorrhizal Mutualists.</title>
        <authorList>
            <consortium name="DOE Joint Genome Institute"/>
            <consortium name="Mycorrhizal Genomics Consortium"/>
            <person name="Kohler A."/>
            <person name="Kuo A."/>
            <person name="Nagy L.G."/>
            <person name="Floudas D."/>
            <person name="Copeland A."/>
            <person name="Barry K.W."/>
            <person name="Cichocki N."/>
            <person name="Veneault-Fourrey C."/>
            <person name="LaButti K."/>
            <person name="Lindquist E.A."/>
            <person name="Lipzen A."/>
            <person name="Lundell T."/>
            <person name="Morin E."/>
            <person name="Murat C."/>
            <person name="Riley R."/>
            <person name="Ohm R."/>
            <person name="Sun H."/>
            <person name="Tunlid A."/>
            <person name="Henrissat B."/>
            <person name="Grigoriev I.V."/>
            <person name="Hibbett D.S."/>
            <person name="Martin F."/>
        </authorList>
    </citation>
    <scope>NUCLEOTIDE SEQUENCE [LARGE SCALE GENOMIC DNA]</scope>
    <source>
        <strain evidence="4">Foug A</strain>
    </source>
</reference>
<dbReference type="PANTHER" id="PTHR12277">
    <property type="entry name" value="ALPHA/BETA HYDROLASE DOMAIN-CONTAINING PROTEIN"/>
    <property type="match status" value="1"/>
</dbReference>
<reference evidence="3 4" key="1">
    <citation type="submission" date="2014-04" db="EMBL/GenBank/DDBJ databases">
        <authorList>
            <consortium name="DOE Joint Genome Institute"/>
            <person name="Kuo A."/>
            <person name="Kohler A."/>
            <person name="Nagy L.G."/>
            <person name="Floudas D."/>
            <person name="Copeland A."/>
            <person name="Barry K.W."/>
            <person name="Cichocki N."/>
            <person name="Veneault-Fourrey C."/>
            <person name="LaButti K."/>
            <person name="Lindquist E.A."/>
            <person name="Lipzen A."/>
            <person name="Lundell T."/>
            <person name="Morin E."/>
            <person name="Murat C."/>
            <person name="Sun H."/>
            <person name="Tunlid A."/>
            <person name="Henrissat B."/>
            <person name="Grigoriev I.V."/>
            <person name="Hibbett D.S."/>
            <person name="Martin F."/>
            <person name="Nordberg H.P."/>
            <person name="Cantor M.N."/>
            <person name="Hua S.X."/>
        </authorList>
    </citation>
    <scope>NUCLEOTIDE SEQUENCE [LARGE SCALE GENOMIC DNA]</scope>
    <source>
        <strain evidence="3 4">Foug A</strain>
    </source>
</reference>
<dbReference type="SUPFAM" id="SSF53474">
    <property type="entry name" value="alpha/beta-Hydrolases"/>
    <property type="match status" value="1"/>
</dbReference>
<feature type="transmembrane region" description="Helical" evidence="1">
    <location>
        <begin position="27"/>
        <end position="47"/>
    </location>
</feature>
<name>A0A0C3E280_9AGAM</name>
<keyword evidence="1" id="KW-0472">Membrane</keyword>
<dbReference type="GO" id="GO:0005789">
    <property type="term" value="C:endoplasmic reticulum membrane"/>
    <property type="evidence" value="ECO:0007669"/>
    <property type="project" value="TreeGrafter"/>
</dbReference>
<dbReference type="EMBL" id="KN822015">
    <property type="protein sequence ID" value="KIM66935.1"/>
    <property type="molecule type" value="Genomic_DNA"/>
</dbReference>
<dbReference type="InParanoid" id="A0A0C3E280"/>
<accession>A0A0C3E280</accession>
<dbReference type="GO" id="GO:0006660">
    <property type="term" value="P:phosphatidylserine catabolic process"/>
    <property type="evidence" value="ECO:0007669"/>
    <property type="project" value="TreeGrafter"/>
</dbReference>
<dbReference type="Proteomes" id="UP000053989">
    <property type="component" value="Unassembled WGS sequence"/>
</dbReference>
<dbReference type="OrthoDB" id="446723at2759"/>
<dbReference type="Gene3D" id="3.40.50.1820">
    <property type="entry name" value="alpha/beta hydrolase"/>
    <property type="match status" value="1"/>
</dbReference>
<gene>
    <name evidence="3" type="ORF">SCLCIDRAFT_262776</name>
</gene>
<dbReference type="PANTHER" id="PTHR12277:SF194">
    <property type="entry name" value="FI04476P"/>
    <property type="match status" value="1"/>
</dbReference>
<dbReference type="STRING" id="1036808.A0A0C3E280"/>
<sequence>MFWLFTTLKMSSLKTLKRSFRSRAQTFIAVLTGFYVAVILLLTIPSIQTHALFLNSVKLPLFAQYDNPESYGLAPGKTANIQIVTADNHTLGAWFILSDNVYQSIPFPPPPNAAEKAIPEALASQPTILFLHGNAATRAFHVRVRQYSGFTSRVRANVLAIDYRGFGDSKGTPTEDGLVLDSRAAWDWLISNGARPEDIVIVGHSLGTAISSKLAVALAEEGTHFKGLALLSPFASLHTVVDTYSVFGFLPVMLPLTVVPGVADLYKSFLLARFDTLSIISRVKVPLLILHAENDWDIPHQHSDMLFDTLLEPYLPPLQNTTVWPDEDWTEYERQTMLREKVRKTLVTRTHVQKFGVVHEFEASGRKLVLMKTITGWHEPGTIEGVQDAIRHVFSFA</sequence>